<evidence type="ECO:0000256" key="1">
    <source>
        <dbReference type="ARBA" id="ARBA00022448"/>
    </source>
</evidence>
<comment type="caution">
    <text evidence="8">The sequence shown here is derived from an EMBL/GenBank/DDBJ whole genome shotgun (WGS) entry which is preliminary data.</text>
</comment>
<sequence>MELKNVRYSLIHLCLLFGSWAGYAQALNPEMVKAGKLHGAVCMGCHSVTPDSKVGIGPPLWNLPLRKVAGFDDYDYSTGLSEYDMKWTPETLDSFLTSPSTFSPGTKMVYPGVADEGHRLAIISWLATLSDKPTDWAIDSVDVKSLGSGQKIIESGAGMALVVAKCSGCHSLHLVKQQGLSRESWLETLEWMIDEQGMDALNDTEEKQILDYLSTHYGLETS</sequence>
<organism evidence="8 9">
    <name type="scientific">Veronia nyctiphanis</name>
    <dbReference type="NCBI Taxonomy" id="1278244"/>
    <lineage>
        <taxon>Bacteria</taxon>
        <taxon>Pseudomonadati</taxon>
        <taxon>Pseudomonadota</taxon>
        <taxon>Gammaproteobacteria</taxon>
        <taxon>Vibrionales</taxon>
        <taxon>Vibrionaceae</taxon>
        <taxon>Veronia</taxon>
    </lineage>
</organism>
<keyword evidence="1" id="KW-0813">Transport</keyword>
<dbReference type="InterPro" id="IPR009056">
    <property type="entry name" value="Cyt_c-like_dom"/>
</dbReference>
<dbReference type="Gene3D" id="1.10.760.10">
    <property type="entry name" value="Cytochrome c-like domain"/>
    <property type="match status" value="2"/>
</dbReference>
<dbReference type="RefSeq" id="WP_129121025.1">
    <property type="nucleotide sequence ID" value="NZ_PEIB01000002.1"/>
</dbReference>
<gene>
    <name evidence="8" type="ORF">CS022_03000</name>
</gene>
<dbReference type="SUPFAM" id="SSF46626">
    <property type="entry name" value="Cytochrome c"/>
    <property type="match status" value="2"/>
</dbReference>
<evidence type="ECO:0000313" key="9">
    <source>
        <dbReference type="Proteomes" id="UP000290287"/>
    </source>
</evidence>
<evidence type="ECO:0000256" key="6">
    <source>
        <dbReference type="PROSITE-ProRule" id="PRU00433"/>
    </source>
</evidence>
<dbReference type="EMBL" id="PEIB01000002">
    <property type="protein sequence ID" value="RXJ74556.1"/>
    <property type="molecule type" value="Genomic_DNA"/>
</dbReference>
<dbReference type="PRINTS" id="PR00604">
    <property type="entry name" value="CYTCHRMECIAB"/>
</dbReference>
<evidence type="ECO:0000256" key="5">
    <source>
        <dbReference type="ARBA" id="ARBA00023004"/>
    </source>
</evidence>
<evidence type="ECO:0000256" key="3">
    <source>
        <dbReference type="ARBA" id="ARBA00022723"/>
    </source>
</evidence>
<name>A0A4Q0YTJ3_9GAMM</name>
<protein>
    <submittedName>
        <fullName evidence="8">Cytochrome C</fullName>
    </submittedName>
</protein>
<dbReference type="InterPro" id="IPR036909">
    <property type="entry name" value="Cyt_c-like_dom_sf"/>
</dbReference>
<keyword evidence="9" id="KW-1185">Reference proteome</keyword>
<evidence type="ECO:0000256" key="4">
    <source>
        <dbReference type="ARBA" id="ARBA00022982"/>
    </source>
</evidence>
<dbReference type="GO" id="GO:0020037">
    <property type="term" value="F:heme binding"/>
    <property type="evidence" value="ECO:0007669"/>
    <property type="project" value="InterPro"/>
</dbReference>
<dbReference type="Proteomes" id="UP000290287">
    <property type="component" value="Unassembled WGS sequence"/>
</dbReference>
<dbReference type="PANTHER" id="PTHR11961">
    <property type="entry name" value="CYTOCHROME C"/>
    <property type="match status" value="1"/>
</dbReference>
<keyword evidence="2 6" id="KW-0349">Heme</keyword>
<keyword evidence="4" id="KW-0249">Electron transport</keyword>
<reference evidence="8 9" key="1">
    <citation type="submission" date="2017-10" db="EMBL/GenBank/DDBJ databases">
        <title>Nyctiphanis sp. nov., isolated from the stomach of the euphausiid Nyctiphanes simplex (Hansen, 1911) in the Gulf of California.</title>
        <authorList>
            <person name="Gomez-Gil B."/>
            <person name="Aguilar-Mendez M."/>
            <person name="Lopez-Cortes A."/>
            <person name="Gomez-Gutierrez J."/>
            <person name="Roque A."/>
            <person name="Lang E."/>
            <person name="Gonzalez-Castillo A."/>
        </authorList>
    </citation>
    <scope>NUCLEOTIDE SEQUENCE [LARGE SCALE GENOMIC DNA]</scope>
    <source>
        <strain evidence="8 9">CAIM 600</strain>
    </source>
</reference>
<accession>A0A4Q0YTJ3</accession>
<keyword evidence="5 6" id="KW-0408">Iron</keyword>
<dbReference type="GO" id="GO:0046872">
    <property type="term" value="F:metal ion binding"/>
    <property type="evidence" value="ECO:0007669"/>
    <property type="project" value="UniProtKB-KW"/>
</dbReference>
<dbReference type="InterPro" id="IPR002327">
    <property type="entry name" value="Cyt_c_1A/1B"/>
</dbReference>
<evidence type="ECO:0000256" key="2">
    <source>
        <dbReference type="ARBA" id="ARBA00022617"/>
    </source>
</evidence>
<evidence type="ECO:0000259" key="7">
    <source>
        <dbReference type="PROSITE" id="PS51007"/>
    </source>
</evidence>
<proteinExistence type="predicted"/>
<evidence type="ECO:0000313" key="8">
    <source>
        <dbReference type="EMBL" id="RXJ74556.1"/>
    </source>
</evidence>
<dbReference type="PROSITE" id="PS51007">
    <property type="entry name" value="CYTC"/>
    <property type="match status" value="1"/>
</dbReference>
<dbReference type="OrthoDB" id="9805828at2"/>
<dbReference type="AlphaFoldDB" id="A0A4Q0YTJ3"/>
<keyword evidence="3 6" id="KW-0479">Metal-binding</keyword>
<feature type="domain" description="Cytochrome c" evidence="7">
    <location>
        <begin position="24"/>
        <end position="130"/>
    </location>
</feature>
<dbReference type="GO" id="GO:0009055">
    <property type="term" value="F:electron transfer activity"/>
    <property type="evidence" value="ECO:0007669"/>
    <property type="project" value="InterPro"/>
</dbReference>